<dbReference type="Proteomes" id="UP001153954">
    <property type="component" value="Unassembled WGS sequence"/>
</dbReference>
<evidence type="ECO:0000313" key="9">
    <source>
        <dbReference type="Proteomes" id="UP001153954"/>
    </source>
</evidence>
<dbReference type="Pfam" id="PF13359">
    <property type="entry name" value="DDE_Tnp_4"/>
    <property type="match status" value="1"/>
</dbReference>
<keyword evidence="4" id="KW-0862">Zinc</keyword>
<comment type="cofactor">
    <cofactor evidence="1">
        <name>a divalent metal cation</name>
        <dbReference type="ChEBI" id="CHEBI:60240"/>
    </cofactor>
</comment>
<gene>
    <name evidence="8" type="ORF">EEDITHA_LOCUS16260</name>
</gene>
<dbReference type="SUPFAM" id="SSF57716">
    <property type="entry name" value="Glucocorticoid receptor-like (DNA-binding domain)"/>
    <property type="match status" value="1"/>
</dbReference>
<reference evidence="8" key="1">
    <citation type="submission" date="2022-03" db="EMBL/GenBank/DDBJ databases">
        <authorList>
            <person name="Tunstrom K."/>
        </authorList>
    </citation>
    <scope>NUCLEOTIDE SEQUENCE</scope>
</reference>
<dbReference type="GO" id="GO:0008270">
    <property type="term" value="F:zinc ion binding"/>
    <property type="evidence" value="ECO:0007669"/>
    <property type="project" value="UniProtKB-KW"/>
</dbReference>
<evidence type="ECO:0000259" key="7">
    <source>
        <dbReference type="PROSITE" id="PS50950"/>
    </source>
</evidence>
<feature type="domain" description="THAP-type" evidence="7">
    <location>
        <begin position="1"/>
        <end position="96"/>
    </location>
</feature>
<dbReference type="PROSITE" id="PS50950">
    <property type="entry name" value="ZF_THAP"/>
    <property type="match status" value="1"/>
</dbReference>
<keyword evidence="2" id="KW-0479">Metal-binding</keyword>
<dbReference type="EMBL" id="CAKOGL010000023">
    <property type="protein sequence ID" value="CAH2101512.1"/>
    <property type="molecule type" value="Genomic_DNA"/>
</dbReference>
<dbReference type="PANTHER" id="PTHR23080">
    <property type="entry name" value="THAP DOMAIN PROTEIN"/>
    <property type="match status" value="1"/>
</dbReference>
<proteinExistence type="predicted"/>
<evidence type="ECO:0000256" key="4">
    <source>
        <dbReference type="ARBA" id="ARBA00022833"/>
    </source>
</evidence>
<evidence type="ECO:0000256" key="6">
    <source>
        <dbReference type="PROSITE-ProRule" id="PRU00309"/>
    </source>
</evidence>
<dbReference type="GO" id="GO:0003677">
    <property type="term" value="F:DNA binding"/>
    <property type="evidence" value="ECO:0007669"/>
    <property type="project" value="UniProtKB-UniRule"/>
</dbReference>
<evidence type="ECO:0000256" key="3">
    <source>
        <dbReference type="ARBA" id="ARBA00022771"/>
    </source>
</evidence>
<protein>
    <recommendedName>
        <fullName evidence="7">THAP-type domain-containing protein</fullName>
    </recommendedName>
</protein>
<keyword evidence="5 6" id="KW-0238">DNA-binding</keyword>
<name>A0AAU9UUE8_EUPED</name>
<evidence type="ECO:0000256" key="5">
    <source>
        <dbReference type="ARBA" id="ARBA00023125"/>
    </source>
</evidence>
<dbReference type="InterPro" id="IPR006612">
    <property type="entry name" value="THAP_Znf"/>
</dbReference>
<evidence type="ECO:0000313" key="8">
    <source>
        <dbReference type="EMBL" id="CAH2101512.1"/>
    </source>
</evidence>
<keyword evidence="9" id="KW-1185">Reference proteome</keyword>
<keyword evidence="3 6" id="KW-0863">Zinc-finger</keyword>
<dbReference type="InterPro" id="IPR027806">
    <property type="entry name" value="HARBI1_dom"/>
</dbReference>
<organism evidence="8 9">
    <name type="scientific">Euphydryas editha</name>
    <name type="common">Edith's checkerspot</name>
    <dbReference type="NCBI Taxonomy" id="104508"/>
    <lineage>
        <taxon>Eukaryota</taxon>
        <taxon>Metazoa</taxon>
        <taxon>Ecdysozoa</taxon>
        <taxon>Arthropoda</taxon>
        <taxon>Hexapoda</taxon>
        <taxon>Insecta</taxon>
        <taxon>Pterygota</taxon>
        <taxon>Neoptera</taxon>
        <taxon>Endopterygota</taxon>
        <taxon>Lepidoptera</taxon>
        <taxon>Glossata</taxon>
        <taxon>Ditrysia</taxon>
        <taxon>Papilionoidea</taxon>
        <taxon>Nymphalidae</taxon>
        <taxon>Nymphalinae</taxon>
        <taxon>Euphydryas</taxon>
    </lineage>
</organism>
<evidence type="ECO:0000256" key="2">
    <source>
        <dbReference type="ARBA" id="ARBA00022723"/>
    </source>
</evidence>
<accession>A0AAU9UUE8</accession>
<comment type="caution">
    <text evidence="8">The sequence shown here is derived from an EMBL/GenBank/DDBJ whole genome shotgun (WGS) entry which is preliminary data.</text>
</comment>
<dbReference type="Pfam" id="PF05485">
    <property type="entry name" value="THAP"/>
    <property type="match status" value="1"/>
</dbReference>
<sequence>MSTNTYYQYCAVPMCKNNPRASPNKLFISVPTNQNMRKKWFMLARRDWRTISMKSKKYFCEDHFDLPFDMENYMRYKIQGYIQKIRMNDGCLPTKFACQPDRKRTAPNFDHSVVINRLKKALVDEVLKQVTDQESPECPQDSIQVEENIKEYISQATSLQEQRKLKHIKILRKIKVLNTGPPIDPYGKNIFSFRVNKRKPIILRTRQPVKSLLRSQVIKKSEPSLPVTEDKLPIIESQQSPESTSQASEMECDHEELDIYETTLKKIKRRSLFYIGIPENCYCLIDIIQKQTDIPERHILLCLKKIRLDTKFTELGDDFGMKWSCARKIFRKTVPVLANSLCSFITLAESTRKPIQGILFTHSQYSISCIIDSFEIEIQGPCDTGYNSVPGYEMANTIKLKYLISCTPDGLINFVSSGYSGRISNLQLMNKCNFLNSVSRQTDIKFKNLESSQHQNGFRLLTPSGEEITKEQVGDTIEIEHIRERIGRVVKRVREFAMLRLHTILNNYFLALVDEIVRIACALVNLQDSILQ</sequence>
<dbReference type="AlphaFoldDB" id="A0AAU9UUE8"/>
<evidence type="ECO:0000256" key="1">
    <source>
        <dbReference type="ARBA" id="ARBA00001968"/>
    </source>
</evidence>